<evidence type="ECO:0000256" key="7">
    <source>
        <dbReference type="ARBA" id="ARBA00022519"/>
    </source>
</evidence>
<dbReference type="Pfam" id="PF02411">
    <property type="entry name" value="MerT"/>
    <property type="match status" value="1"/>
</dbReference>
<dbReference type="AlphaFoldDB" id="A0A2S4HKE4"/>
<accession>A0A2S4HKE4</accession>
<dbReference type="EMBL" id="PQGG01000005">
    <property type="protein sequence ID" value="POP54453.1"/>
    <property type="molecule type" value="Genomic_DNA"/>
</dbReference>
<sequence>MKKNTPAWLLGGGMVAAIGASVCCAGPFVLLLLGVSGSWISTLTAFESFRPYFIAIVVALYCWAGWQVHRPIERCPEGSVCAIPKNRQRYQLFFWIFTVVALLLILSPYWLVWLA</sequence>
<keyword evidence="10" id="KW-0476">Mercury</keyword>
<keyword evidence="12 15" id="KW-0472">Membrane</keyword>
<keyword evidence="8 15" id="KW-0812">Transmembrane</keyword>
<evidence type="ECO:0000256" key="8">
    <source>
        <dbReference type="ARBA" id="ARBA00022692"/>
    </source>
</evidence>
<keyword evidence="5" id="KW-0475">Mercuric resistance</keyword>
<evidence type="ECO:0000256" key="3">
    <source>
        <dbReference type="ARBA" id="ARBA00017053"/>
    </source>
</evidence>
<organism evidence="16 17">
    <name type="scientific">Zhongshania marina</name>
    <dbReference type="NCBI Taxonomy" id="2304603"/>
    <lineage>
        <taxon>Bacteria</taxon>
        <taxon>Pseudomonadati</taxon>
        <taxon>Pseudomonadota</taxon>
        <taxon>Gammaproteobacteria</taxon>
        <taxon>Cellvibrionales</taxon>
        <taxon>Spongiibacteraceae</taxon>
        <taxon>Zhongshania</taxon>
    </lineage>
</organism>
<evidence type="ECO:0000313" key="17">
    <source>
        <dbReference type="Proteomes" id="UP000237222"/>
    </source>
</evidence>
<evidence type="ECO:0000256" key="12">
    <source>
        <dbReference type="ARBA" id="ARBA00023136"/>
    </source>
</evidence>
<feature type="transmembrane region" description="Helical" evidence="15">
    <location>
        <begin position="49"/>
        <end position="66"/>
    </location>
</feature>
<dbReference type="Proteomes" id="UP000237222">
    <property type="component" value="Unassembled WGS sequence"/>
</dbReference>
<comment type="similarity">
    <text evidence="2">Belongs to the MerT family.</text>
</comment>
<evidence type="ECO:0000256" key="5">
    <source>
        <dbReference type="ARBA" id="ARBA00022466"/>
    </source>
</evidence>
<evidence type="ECO:0000256" key="6">
    <source>
        <dbReference type="ARBA" id="ARBA00022475"/>
    </source>
</evidence>
<protein>
    <recommendedName>
        <fullName evidence="3">Mercuric transport protein MerT</fullName>
    </recommendedName>
    <alternativeName>
        <fullName evidence="13">Mercury ion transport protein</fullName>
    </alternativeName>
</protein>
<dbReference type="RefSeq" id="WP_103682695.1">
    <property type="nucleotide sequence ID" value="NZ_PQGG01000005.1"/>
</dbReference>
<dbReference type="OrthoDB" id="9813737at2"/>
<feature type="transmembrane region" description="Helical" evidence="15">
    <location>
        <begin position="92"/>
        <end position="112"/>
    </location>
</feature>
<keyword evidence="7" id="KW-0997">Cell inner membrane</keyword>
<comment type="function">
    <text evidence="14">Involved in mercury resistance. Probably transfers a mercuric ion from the periplasmic Hg(2+)-binding protein MerP to the cytoplasmic mercuric reductase MerA.</text>
</comment>
<proteinExistence type="inferred from homology"/>
<dbReference type="GO" id="GO:0046872">
    <property type="term" value="F:metal ion binding"/>
    <property type="evidence" value="ECO:0007669"/>
    <property type="project" value="UniProtKB-KW"/>
</dbReference>
<dbReference type="GO" id="GO:0005886">
    <property type="term" value="C:plasma membrane"/>
    <property type="evidence" value="ECO:0007669"/>
    <property type="project" value="UniProtKB-SubCell"/>
</dbReference>
<evidence type="ECO:0000256" key="14">
    <source>
        <dbReference type="ARBA" id="ARBA00045720"/>
    </source>
</evidence>
<keyword evidence="9" id="KW-0479">Metal-binding</keyword>
<comment type="caution">
    <text evidence="16">The sequence shown here is derived from an EMBL/GenBank/DDBJ whole genome shotgun (WGS) entry which is preliminary data.</text>
</comment>
<evidence type="ECO:0000313" key="16">
    <source>
        <dbReference type="EMBL" id="POP54453.1"/>
    </source>
</evidence>
<evidence type="ECO:0000256" key="13">
    <source>
        <dbReference type="ARBA" id="ARBA00030934"/>
    </source>
</evidence>
<evidence type="ECO:0000256" key="11">
    <source>
        <dbReference type="ARBA" id="ARBA00022989"/>
    </source>
</evidence>
<evidence type="ECO:0000256" key="4">
    <source>
        <dbReference type="ARBA" id="ARBA00022448"/>
    </source>
</evidence>
<evidence type="ECO:0000256" key="15">
    <source>
        <dbReference type="SAM" id="Phobius"/>
    </source>
</evidence>
<dbReference type="Gene3D" id="1.10.287.910">
    <property type="entry name" value="bacterial mercury transporter, merf"/>
    <property type="match status" value="1"/>
</dbReference>
<name>A0A2S4HKE4_9GAMM</name>
<evidence type="ECO:0000256" key="9">
    <source>
        <dbReference type="ARBA" id="ARBA00022723"/>
    </source>
</evidence>
<evidence type="ECO:0000256" key="2">
    <source>
        <dbReference type="ARBA" id="ARBA00008224"/>
    </source>
</evidence>
<gene>
    <name evidence="16" type="ORF">C0068_01320</name>
</gene>
<reference evidence="16" key="1">
    <citation type="submission" date="2018-01" db="EMBL/GenBank/DDBJ databases">
        <authorList>
            <person name="Yu X.-D."/>
        </authorList>
    </citation>
    <scope>NUCLEOTIDE SEQUENCE</scope>
    <source>
        <strain evidence="16">ZX-21</strain>
    </source>
</reference>
<evidence type="ECO:0000256" key="1">
    <source>
        <dbReference type="ARBA" id="ARBA00004429"/>
    </source>
</evidence>
<dbReference type="GO" id="GO:0015097">
    <property type="term" value="F:mercury ion transmembrane transporter activity"/>
    <property type="evidence" value="ECO:0007669"/>
    <property type="project" value="InterPro"/>
</dbReference>
<evidence type="ECO:0000256" key="10">
    <source>
        <dbReference type="ARBA" id="ARBA00022914"/>
    </source>
</evidence>
<keyword evidence="11 15" id="KW-1133">Transmembrane helix</keyword>
<keyword evidence="6" id="KW-1003">Cell membrane</keyword>
<dbReference type="InterPro" id="IPR003457">
    <property type="entry name" value="Transprt_MerT"/>
</dbReference>
<keyword evidence="4" id="KW-0813">Transport</keyword>
<comment type="subcellular location">
    <subcellularLocation>
        <location evidence="1">Cell inner membrane</location>
        <topology evidence="1">Multi-pass membrane protein</topology>
    </subcellularLocation>
</comment>